<sequence length="160" mass="17776">MEHDAALPPPDFPIAADGLRRAAEQLERCANLPAVDSGVHTMQMMQALLQRFDRLEQSMRRGFADLGERMDALDRKVTISNKNLTARMRNSVVDHSAVELSPLCNATTGEPIAGFPRKLSDLGLYTMRQVDALLRELGEPVQGSADDRKRWLKYAIGVTT</sequence>
<keyword evidence="2" id="KW-1185">Reference proteome</keyword>
<reference evidence="1 2" key="1">
    <citation type="journal article" date="2020" name="G3 (Bethesda)">
        <title>Genetic Underpinnings of Host Manipulation by Ophiocordyceps as Revealed by Comparative Transcriptomics.</title>
        <authorList>
            <person name="Will I."/>
            <person name="Das B."/>
            <person name="Trinh T."/>
            <person name="Brachmann A."/>
            <person name="Ohm R.A."/>
            <person name="de Bekker C."/>
        </authorList>
    </citation>
    <scope>NUCLEOTIDE SEQUENCE [LARGE SCALE GENOMIC DNA]</scope>
    <source>
        <strain evidence="1 2">EC05</strain>
    </source>
</reference>
<evidence type="ECO:0000313" key="1">
    <source>
        <dbReference type="EMBL" id="KAF4585957.1"/>
    </source>
</evidence>
<organism evidence="1 2">
    <name type="scientific">Ophiocordyceps camponoti-floridani</name>
    <dbReference type="NCBI Taxonomy" id="2030778"/>
    <lineage>
        <taxon>Eukaryota</taxon>
        <taxon>Fungi</taxon>
        <taxon>Dikarya</taxon>
        <taxon>Ascomycota</taxon>
        <taxon>Pezizomycotina</taxon>
        <taxon>Sordariomycetes</taxon>
        <taxon>Hypocreomycetidae</taxon>
        <taxon>Hypocreales</taxon>
        <taxon>Ophiocordycipitaceae</taxon>
        <taxon>Ophiocordyceps</taxon>
    </lineage>
</organism>
<dbReference type="AlphaFoldDB" id="A0A8H4Q5E3"/>
<protein>
    <submittedName>
        <fullName evidence="1">Uncharacterized protein</fullName>
    </submittedName>
</protein>
<name>A0A8H4Q5E3_9HYPO</name>
<accession>A0A8H4Q5E3</accession>
<comment type="caution">
    <text evidence="1">The sequence shown here is derived from an EMBL/GenBank/DDBJ whole genome shotgun (WGS) entry which is preliminary data.</text>
</comment>
<evidence type="ECO:0000313" key="2">
    <source>
        <dbReference type="Proteomes" id="UP000562929"/>
    </source>
</evidence>
<proteinExistence type="predicted"/>
<dbReference type="Proteomes" id="UP000562929">
    <property type="component" value="Unassembled WGS sequence"/>
</dbReference>
<dbReference type="OrthoDB" id="3641511at2759"/>
<dbReference type="EMBL" id="JAACLJ010000005">
    <property type="protein sequence ID" value="KAF4585957.1"/>
    <property type="molecule type" value="Genomic_DNA"/>
</dbReference>
<gene>
    <name evidence="1" type="ORF">GQ602_005262</name>
</gene>